<dbReference type="PROSITE" id="PS50157">
    <property type="entry name" value="ZINC_FINGER_C2H2_2"/>
    <property type="match status" value="1"/>
</dbReference>
<dbReference type="GO" id="GO:0061630">
    <property type="term" value="F:ubiquitin protein ligase activity"/>
    <property type="evidence" value="ECO:0007669"/>
    <property type="project" value="UniProtKB-EC"/>
</dbReference>
<dbReference type="InterPro" id="IPR013087">
    <property type="entry name" value="Znf_C2H2_type"/>
</dbReference>
<accession>A0A9P7V9I1</accession>
<organism evidence="16 17">
    <name type="scientific">Scheffersomyces spartinae</name>
    <dbReference type="NCBI Taxonomy" id="45513"/>
    <lineage>
        <taxon>Eukaryota</taxon>
        <taxon>Fungi</taxon>
        <taxon>Dikarya</taxon>
        <taxon>Ascomycota</taxon>
        <taxon>Saccharomycotina</taxon>
        <taxon>Pichiomycetes</taxon>
        <taxon>Debaryomycetaceae</taxon>
        <taxon>Scheffersomyces</taxon>
    </lineage>
</organism>
<dbReference type="GO" id="GO:0008270">
    <property type="term" value="F:zinc ion binding"/>
    <property type="evidence" value="ECO:0007669"/>
    <property type="project" value="UniProtKB-KW"/>
</dbReference>
<evidence type="ECO:0000256" key="7">
    <source>
        <dbReference type="ARBA" id="ARBA00022679"/>
    </source>
</evidence>
<keyword evidence="5" id="KW-0963">Cytoplasm</keyword>
<dbReference type="Pfam" id="PF23202">
    <property type="entry name" value="PAH_ZNF598"/>
    <property type="match status" value="1"/>
</dbReference>
<dbReference type="SMART" id="SM00355">
    <property type="entry name" value="ZnF_C2H2"/>
    <property type="match status" value="4"/>
</dbReference>
<dbReference type="GeneID" id="66118458"/>
<feature type="domain" description="C2H2-type" evidence="15">
    <location>
        <begin position="142"/>
        <end position="165"/>
    </location>
</feature>
<dbReference type="Gene3D" id="3.30.40.10">
    <property type="entry name" value="Zinc/RING finger domain, C3HC4 (zinc finger)"/>
    <property type="match status" value="1"/>
</dbReference>
<feature type="compositionally biased region" description="Polar residues" evidence="13">
    <location>
        <begin position="529"/>
        <end position="540"/>
    </location>
</feature>
<evidence type="ECO:0000256" key="2">
    <source>
        <dbReference type="ARBA" id="ARBA00004496"/>
    </source>
</evidence>
<dbReference type="InterPro" id="IPR044288">
    <property type="entry name" value="ZNF598/HEL2"/>
</dbReference>
<dbReference type="SUPFAM" id="SSF57850">
    <property type="entry name" value="RING/U-box"/>
    <property type="match status" value="1"/>
</dbReference>
<keyword evidence="8" id="KW-0479">Metal-binding</keyword>
<evidence type="ECO:0000256" key="9">
    <source>
        <dbReference type="ARBA" id="ARBA00022771"/>
    </source>
</evidence>
<dbReference type="EC" id="2.3.2.27" evidence="4"/>
<comment type="catalytic activity">
    <reaction evidence="1">
        <text>S-ubiquitinyl-[E2 ubiquitin-conjugating enzyme]-L-cysteine + [acceptor protein]-L-lysine = [E2 ubiquitin-conjugating enzyme]-L-cysteine + N(6)-ubiquitinyl-[acceptor protein]-L-lysine.</text>
        <dbReference type="EC" id="2.3.2.27"/>
    </reaction>
</comment>
<dbReference type="PROSITE" id="PS50089">
    <property type="entry name" value="ZF_RING_2"/>
    <property type="match status" value="1"/>
</dbReference>
<dbReference type="AlphaFoldDB" id="A0A9P7V9I1"/>
<dbReference type="RefSeq" id="XP_043049433.1">
    <property type="nucleotide sequence ID" value="XM_043195728.1"/>
</dbReference>
<evidence type="ECO:0000256" key="5">
    <source>
        <dbReference type="ARBA" id="ARBA00022490"/>
    </source>
</evidence>
<feature type="region of interest" description="Disordered" evidence="13">
    <location>
        <begin position="495"/>
        <end position="540"/>
    </location>
</feature>
<comment type="pathway">
    <text evidence="3">Protein modification; protein ubiquitination.</text>
</comment>
<dbReference type="PROSITE" id="PS00028">
    <property type="entry name" value="ZINC_FINGER_C2H2_1"/>
    <property type="match status" value="1"/>
</dbReference>
<evidence type="ECO:0000259" key="14">
    <source>
        <dbReference type="PROSITE" id="PS50089"/>
    </source>
</evidence>
<evidence type="ECO:0000256" key="3">
    <source>
        <dbReference type="ARBA" id="ARBA00004906"/>
    </source>
</evidence>
<reference evidence="16" key="1">
    <citation type="submission" date="2021-03" db="EMBL/GenBank/DDBJ databases">
        <authorList>
            <person name="Palmer J.M."/>
        </authorList>
    </citation>
    <scope>NUCLEOTIDE SEQUENCE</scope>
    <source>
        <strain evidence="16">ARV_011</strain>
    </source>
</reference>
<evidence type="ECO:0000256" key="4">
    <source>
        <dbReference type="ARBA" id="ARBA00012483"/>
    </source>
</evidence>
<dbReference type="PANTHER" id="PTHR22938:SF0">
    <property type="entry name" value="E3 UBIQUITIN-PROTEIN LIGASE ZNF598"/>
    <property type="match status" value="1"/>
</dbReference>
<dbReference type="InterPro" id="IPR057634">
    <property type="entry name" value="PAH_ZNF598/HEL2"/>
</dbReference>
<dbReference type="Proteomes" id="UP000790833">
    <property type="component" value="Unassembled WGS sequence"/>
</dbReference>
<evidence type="ECO:0000256" key="6">
    <source>
        <dbReference type="ARBA" id="ARBA00022553"/>
    </source>
</evidence>
<dbReference type="GO" id="GO:0072344">
    <property type="term" value="P:rescue of stalled ribosome"/>
    <property type="evidence" value="ECO:0007669"/>
    <property type="project" value="InterPro"/>
</dbReference>
<dbReference type="EMBL" id="JAHMUF010000009">
    <property type="protein sequence ID" value="KAG7193886.1"/>
    <property type="molecule type" value="Genomic_DNA"/>
</dbReference>
<dbReference type="InterPro" id="IPR041888">
    <property type="entry name" value="RING-HC_ZNF598/HEL2"/>
</dbReference>
<feature type="region of interest" description="Disordered" evidence="13">
    <location>
        <begin position="437"/>
        <end position="458"/>
    </location>
</feature>
<dbReference type="OrthoDB" id="3838338at2759"/>
<dbReference type="CDD" id="cd16615">
    <property type="entry name" value="RING-HC_ZNF598"/>
    <property type="match status" value="1"/>
</dbReference>
<dbReference type="GO" id="GO:0005737">
    <property type="term" value="C:cytoplasm"/>
    <property type="evidence" value="ECO:0007669"/>
    <property type="project" value="UniProtKB-SubCell"/>
</dbReference>
<sequence length="611" mass="70053">MTDLGPNRRTRVGRESSANRKNRVTNGYRRNGSNSKAESSLLDEETCLICADRIIYSALSPCNHITCHKCTFRQRAKYQKKQCLICRSENDKVIFTDYINNINNDVEFDGFTAKDFKKFDAKHGIEFTSIQCYEDTMNLLKFICRSCDEEFESFKDLSEHEKSQHNQYFCLICAKSKMVFVSELDRYNFRQLQRHQSEGDKLGFSGHPECKYCRGKRFYSDDELVIHVRERHERCFICDQDNPKTADYYRNYDSLYEHFRLDHYVCSVPICIEKKFVVFRDDIDLTAHMLKEHGGLKPGAKVVVGSNRQFHSQLSTFVEKKKAKPEDPQDSPEIKKLRLDERARHYLNYNTDSFNEFQSANSKFKNKSLSANDLVLEYERIFKQQSKNEIHLLVYDFSELFPKSTELFKSLVPLVEDLAASLTKKFPVLGGQTPTNSQTVSVHSWGNGGRSSTPLANMENNFPALTKPKRPTHAIQSVQPIRYTTVVSKANGKLTKPKVNSGLASPDYKPNYLNSSNNSSSATSLALKTRNSPSSSVKANLDTNKFPVLEQRKPKKFVAPPIKPVVIADPNQWGSSPATPIEPELEGYGIPIVDKRKLKAKKKQDKQIFRL</sequence>
<name>A0A9P7V9I1_9ASCO</name>
<evidence type="ECO:0000256" key="10">
    <source>
        <dbReference type="ARBA" id="ARBA00022833"/>
    </source>
</evidence>
<keyword evidence="9 12" id="KW-0863">Zinc-finger</keyword>
<evidence type="ECO:0000256" key="8">
    <source>
        <dbReference type="ARBA" id="ARBA00022723"/>
    </source>
</evidence>
<evidence type="ECO:0000256" key="1">
    <source>
        <dbReference type="ARBA" id="ARBA00000900"/>
    </source>
</evidence>
<feature type="domain" description="RING-type" evidence="14">
    <location>
        <begin position="47"/>
        <end position="87"/>
    </location>
</feature>
<dbReference type="InterPro" id="IPR001841">
    <property type="entry name" value="Znf_RING"/>
</dbReference>
<evidence type="ECO:0000256" key="12">
    <source>
        <dbReference type="PROSITE-ProRule" id="PRU00042"/>
    </source>
</evidence>
<protein>
    <recommendedName>
        <fullName evidence="4">RING-type E3 ubiquitin transferase</fullName>
        <ecNumber evidence="4">2.3.2.27</ecNumber>
    </recommendedName>
</protein>
<dbReference type="PANTHER" id="PTHR22938">
    <property type="entry name" value="ZINC FINGER PROTEIN 598"/>
    <property type="match status" value="1"/>
</dbReference>
<evidence type="ECO:0000256" key="13">
    <source>
        <dbReference type="SAM" id="MobiDB-lite"/>
    </source>
</evidence>
<evidence type="ECO:0000313" key="17">
    <source>
        <dbReference type="Proteomes" id="UP000790833"/>
    </source>
</evidence>
<evidence type="ECO:0000256" key="11">
    <source>
        <dbReference type="ARBA" id="ARBA00035113"/>
    </source>
</evidence>
<dbReference type="GO" id="GO:0043022">
    <property type="term" value="F:ribosome binding"/>
    <property type="evidence" value="ECO:0007669"/>
    <property type="project" value="TreeGrafter"/>
</dbReference>
<dbReference type="InterPro" id="IPR013083">
    <property type="entry name" value="Znf_RING/FYVE/PHD"/>
</dbReference>
<evidence type="ECO:0000259" key="15">
    <source>
        <dbReference type="PROSITE" id="PS50157"/>
    </source>
</evidence>
<feature type="region of interest" description="Disordered" evidence="13">
    <location>
        <begin position="1"/>
        <end position="35"/>
    </location>
</feature>
<dbReference type="GO" id="GO:0016567">
    <property type="term" value="P:protein ubiquitination"/>
    <property type="evidence" value="ECO:0007669"/>
    <property type="project" value="TreeGrafter"/>
</dbReference>
<dbReference type="InterPro" id="IPR056437">
    <property type="entry name" value="Znf-C2H2_ZNF598/HEL2"/>
</dbReference>
<evidence type="ECO:0000313" key="16">
    <source>
        <dbReference type="EMBL" id="KAG7193886.1"/>
    </source>
</evidence>
<feature type="compositionally biased region" description="Low complexity" evidence="13">
    <location>
        <begin position="513"/>
        <end position="527"/>
    </location>
</feature>
<dbReference type="Pfam" id="PF23230">
    <property type="entry name" value="zf-C2H2_13"/>
    <property type="match status" value="1"/>
</dbReference>
<keyword evidence="10" id="KW-0862">Zinc</keyword>
<comment type="caution">
    <text evidence="16">The sequence shown here is derived from an EMBL/GenBank/DDBJ whole genome shotgun (WGS) entry which is preliminary data.</text>
</comment>
<keyword evidence="17" id="KW-1185">Reference proteome</keyword>
<keyword evidence="6" id="KW-0597">Phosphoprotein</keyword>
<keyword evidence="7" id="KW-0808">Transferase</keyword>
<comment type="similarity">
    <text evidence="11">Belongs to the ZNF598/HEL2 family.</text>
</comment>
<gene>
    <name evidence="16" type="ORF">KQ657_005084</name>
</gene>
<comment type="subcellular location">
    <subcellularLocation>
        <location evidence="2">Cytoplasm</location>
    </subcellularLocation>
</comment>
<proteinExistence type="inferred from homology"/>
<dbReference type="Pfam" id="PF13920">
    <property type="entry name" value="zf-C3HC4_3"/>
    <property type="match status" value="1"/>
</dbReference>